<dbReference type="AlphaFoldDB" id="A0AAE2W252"/>
<dbReference type="InterPro" id="IPR036890">
    <property type="entry name" value="HATPase_C_sf"/>
</dbReference>
<dbReference type="PROSITE" id="PS50109">
    <property type="entry name" value="HIS_KIN"/>
    <property type="match status" value="1"/>
</dbReference>
<dbReference type="InterPro" id="IPR004358">
    <property type="entry name" value="Sig_transdc_His_kin-like_C"/>
</dbReference>
<dbReference type="GO" id="GO:0000156">
    <property type="term" value="F:phosphorelay response regulator activity"/>
    <property type="evidence" value="ECO:0007669"/>
    <property type="project" value="TreeGrafter"/>
</dbReference>
<sequence>MPTDLLIDKYRLAFNISPVPLLLVSDNGEIILANSGLLDLFEYSAEALIGKNVEILVPESVRGHHHELRNAYHRVPTKRSMGDGRDLYGVTQSGHTIPLELGIEPVSDSDTTMALIAAIDIRQRKIHEERMHQAMDAAASAMVMVNHQGIIVFVNRTASLLFGYDEKHMMGQPVEMLIPETFRRAHPVYTSGYMSDSSKRAMGLGRDLFARRKDGTQFPVEISLTPVETSDGKMVMSTIIDLSERVAAAAALARKNNELEALNVELSHFANSASHDLKAPLSSIAGLLQLCIEDLEEGDTAEVHKNMMKVIDISRRSADKVEGILRIARAGRDSIPKEKVSLEKLIQEIWVDLTGADISSELRLDVSKAKTLVTELATMRVVFENLLSNAIRYADKEKESHIINIKSEYTGADIKITVTDNGIGIPKDSVGKVFMMFKRLDDRSGDGLGLSLVKKQIDRLEGTIVLSSIEGEGATLTVTLPAKGK</sequence>
<dbReference type="InterPro" id="IPR005467">
    <property type="entry name" value="His_kinase_dom"/>
</dbReference>
<keyword evidence="10" id="KW-1133">Transmembrane helix</keyword>
<evidence type="ECO:0000256" key="7">
    <source>
        <dbReference type="ARBA" id="ARBA00022741"/>
    </source>
</evidence>
<dbReference type="InterPro" id="IPR000014">
    <property type="entry name" value="PAS"/>
</dbReference>
<dbReference type="GO" id="GO:0000155">
    <property type="term" value="F:phosphorelay sensor kinase activity"/>
    <property type="evidence" value="ECO:0007669"/>
    <property type="project" value="InterPro"/>
</dbReference>
<evidence type="ECO:0000256" key="9">
    <source>
        <dbReference type="ARBA" id="ARBA00022840"/>
    </source>
</evidence>
<evidence type="ECO:0000256" key="4">
    <source>
        <dbReference type="ARBA" id="ARBA00022553"/>
    </source>
</evidence>
<reference evidence="17 18" key="1">
    <citation type="submission" date="2021-01" db="EMBL/GenBank/DDBJ databases">
        <title>Diatom-associated Roseobacters Show Island Model of Population Structure.</title>
        <authorList>
            <person name="Qu L."/>
            <person name="Feng X."/>
            <person name="Chen Y."/>
            <person name="Li L."/>
            <person name="Wang X."/>
            <person name="Hu Z."/>
            <person name="Wang H."/>
            <person name="Luo H."/>
        </authorList>
    </citation>
    <scope>NUCLEOTIDE SEQUENCE [LARGE SCALE GENOMIC DNA]</scope>
    <source>
        <strain evidence="17 18">TR60-84</strain>
    </source>
</reference>
<comment type="subcellular location">
    <subcellularLocation>
        <location evidence="2">Membrane</location>
        <topology evidence="2">Multi-pass membrane protein</topology>
    </subcellularLocation>
</comment>
<dbReference type="SMART" id="SM00387">
    <property type="entry name" value="HATPase_c"/>
    <property type="match status" value="1"/>
</dbReference>
<evidence type="ECO:0000256" key="11">
    <source>
        <dbReference type="ARBA" id="ARBA00023012"/>
    </source>
</evidence>
<comment type="caution">
    <text evidence="17">The sequence shown here is derived from an EMBL/GenBank/DDBJ whole genome shotgun (WGS) entry which is preliminary data.</text>
</comment>
<evidence type="ECO:0000256" key="13">
    <source>
        <dbReference type="SAM" id="Coils"/>
    </source>
</evidence>
<dbReference type="CDD" id="cd00082">
    <property type="entry name" value="HisKA"/>
    <property type="match status" value="1"/>
</dbReference>
<evidence type="ECO:0000259" key="15">
    <source>
        <dbReference type="PROSITE" id="PS50112"/>
    </source>
</evidence>
<keyword evidence="7" id="KW-0547">Nucleotide-binding</keyword>
<dbReference type="PRINTS" id="PR00344">
    <property type="entry name" value="BCTRLSENSOR"/>
</dbReference>
<feature type="domain" description="PAS" evidence="15">
    <location>
        <begin position="6"/>
        <end position="75"/>
    </location>
</feature>
<feature type="coiled-coil region" evidence="13">
    <location>
        <begin position="245"/>
        <end position="272"/>
    </location>
</feature>
<dbReference type="GO" id="GO:0005524">
    <property type="term" value="F:ATP binding"/>
    <property type="evidence" value="ECO:0007669"/>
    <property type="project" value="UniProtKB-KW"/>
</dbReference>
<comment type="catalytic activity">
    <reaction evidence="1">
        <text>ATP + protein L-histidine = ADP + protein N-phospho-L-histidine.</text>
        <dbReference type="EC" id="2.7.13.3"/>
    </reaction>
</comment>
<keyword evidence="5" id="KW-0808">Transferase</keyword>
<evidence type="ECO:0000256" key="6">
    <source>
        <dbReference type="ARBA" id="ARBA00022692"/>
    </source>
</evidence>
<keyword evidence="9" id="KW-0067">ATP-binding</keyword>
<dbReference type="CDD" id="cd00130">
    <property type="entry name" value="PAS"/>
    <property type="match status" value="2"/>
</dbReference>
<dbReference type="PANTHER" id="PTHR42878">
    <property type="entry name" value="TWO-COMPONENT HISTIDINE KINASE"/>
    <property type="match status" value="1"/>
</dbReference>
<organism evidence="17 18">
    <name type="scientific">Sulfitobacter geojensis</name>
    <dbReference type="NCBI Taxonomy" id="1342299"/>
    <lineage>
        <taxon>Bacteria</taxon>
        <taxon>Pseudomonadati</taxon>
        <taxon>Pseudomonadota</taxon>
        <taxon>Alphaproteobacteria</taxon>
        <taxon>Rhodobacterales</taxon>
        <taxon>Roseobacteraceae</taxon>
        <taxon>Sulfitobacter</taxon>
    </lineage>
</organism>
<proteinExistence type="predicted"/>
<dbReference type="InterPro" id="IPR003594">
    <property type="entry name" value="HATPase_dom"/>
</dbReference>
<evidence type="ECO:0000256" key="2">
    <source>
        <dbReference type="ARBA" id="ARBA00004141"/>
    </source>
</evidence>
<keyword evidence="6" id="KW-0812">Transmembrane</keyword>
<dbReference type="InterPro" id="IPR000700">
    <property type="entry name" value="PAS-assoc_C"/>
</dbReference>
<dbReference type="Pfam" id="PF00989">
    <property type="entry name" value="PAS"/>
    <property type="match status" value="1"/>
</dbReference>
<dbReference type="InterPro" id="IPR036097">
    <property type="entry name" value="HisK_dim/P_sf"/>
</dbReference>
<keyword evidence="18" id="KW-1185">Reference proteome</keyword>
<dbReference type="Gene3D" id="3.30.450.20">
    <property type="entry name" value="PAS domain"/>
    <property type="match status" value="2"/>
</dbReference>
<dbReference type="InterPro" id="IPR050351">
    <property type="entry name" value="BphY/WalK/GraS-like"/>
</dbReference>
<dbReference type="Gene3D" id="1.10.287.130">
    <property type="match status" value="1"/>
</dbReference>
<dbReference type="PANTHER" id="PTHR42878:SF7">
    <property type="entry name" value="SENSOR HISTIDINE KINASE GLRK"/>
    <property type="match status" value="1"/>
</dbReference>
<dbReference type="InterPro" id="IPR013767">
    <property type="entry name" value="PAS_fold"/>
</dbReference>
<dbReference type="SMART" id="SM00091">
    <property type="entry name" value="PAS"/>
    <property type="match status" value="2"/>
</dbReference>
<evidence type="ECO:0000259" key="14">
    <source>
        <dbReference type="PROSITE" id="PS50109"/>
    </source>
</evidence>
<evidence type="ECO:0000313" key="17">
    <source>
        <dbReference type="EMBL" id="MBM1715925.1"/>
    </source>
</evidence>
<dbReference type="PROSITE" id="PS50112">
    <property type="entry name" value="PAS"/>
    <property type="match status" value="2"/>
</dbReference>
<keyword evidence="13" id="KW-0175">Coiled coil</keyword>
<keyword evidence="4" id="KW-0597">Phosphoprotein</keyword>
<dbReference type="EMBL" id="JAFBRM010000012">
    <property type="protein sequence ID" value="MBM1715925.1"/>
    <property type="molecule type" value="Genomic_DNA"/>
</dbReference>
<keyword evidence="12" id="KW-0472">Membrane</keyword>
<dbReference type="InterPro" id="IPR035965">
    <property type="entry name" value="PAS-like_dom_sf"/>
</dbReference>
<evidence type="ECO:0000256" key="8">
    <source>
        <dbReference type="ARBA" id="ARBA00022777"/>
    </source>
</evidence>
<dbReference type="GO" id="GO:0030295">
    <property type="term" value="F:protein kinase activator activity"/>
    <property type="evidence" value="ECO:0007669"/>
    <property type="project" value="TreeGrafter"/>
</dbReference>
<dbReference type="SMART" id="SM00388">
    <property type="entry name" value="HisKA"/>
    <property type="match status" value="1"/>
</dbReference>
<dbReference type="Proteomes" id="UP000732193">
    <property type="component" value="Unassembled WGS sequence"/>
</dbReference>
<evidence type="ECO:0000256" key="1">
    <source>
        <dbReference type="ARBA" id="ARBA00000085"/>
    </source>
</evidence>
<dbReference type="PROSITE" id="PS50113">
    <property type="entry name" value="PAC"/>
    <property type="match status" value="1"/>
</dbReference>
<protein>
    <recommendedName>
        <fullName evidence="3">histidine kinase</fullName>
        <ecNumber evidence="3">2.7.13.3</ecNumber>
    </recommendedName>
</protein>
<evidence type="ECO:0000256" key="5">
    <source>
        <dbReference type="ARBA" id="ARBA00022679"/>
    </source>
</evidence>
<dbReference type="NCBIfam" id="TIGR00229">
    <property type="entry name" value="sensory_box"/>
    <property type="match status" value="2"/>
</dbReference>
<dbReference type="InterPro" id="IPR003661">
    <property type="entry name" value="HisK_dim/P_dom"/>
</dbReference>
<dbReference type="Pfam" id="PF13426">
    <property type="entry name" value="PAS_9"/>
    <property type="match status" value="1"/>
</dbReference>
<feature type="domain" description="PAS" evidence="15">
    <location>
        <begin position="127"/>
        <end position="180"/>
    </location>
</feature>
<dbReference type="SUPFAM" id="SSF47384">
    <property type="entry name" value="Homodimeric domain of signal transducing histidine kinase"/>
    <property type="match status" value="1"/>
</dbReference>
<evidence type="ECO:0000256" key="12">
    <source>
        <dbReference type="ARBA" id="ARBA00023136"/>
    </source>
</evidence>
<dbReference type="SUPFAM" id="SSF55874">
    <property type="entry name" value="ATPase domain of HSP90 chaperone/DNA topoisomerase II/histidine kinase"/>
    <property type="match status" value="1"/>
</dbReference>
<feature type="domain" description="PAC" evidence="16">
    <location>
        <begin position="204"/>
        <end position="254"/>
    </location>
</feature>
<dbReference type="GO" id="GO:0007234">
    <property type="term" value="P:osmosensory signaling via phosphorelay pathway"/>
    <property type="evidence" value="ECO:0007669"/>
    <property type="project" value="TreeGrafter"/>
</dbReference>
<evidence type="ECO:0000313" key="18">
    <source>
        <dbReference type="Proteomes" id="UP000732193"/>
    </source>
</evidence>
<dbReference type="Gene3D" id="3.30.565.10">
    <property type="entry name" value="Histidine kinase-like ATPase, C-terminal domain"/>
    <property type="match status" value="1"/>
</dbReference>
<dbReference type="SUPFAM" id="SSF55785">
    <property type="entry name" value="PYP-like sensor domain (PAS domain)"/>
    <property type="match status" value="2"/>
</dbReference>
<dbReference type="RefSeq" id="WP_203243621.1">
    <property type="nucleotide sequence ID" value="NZ_JAFBRH010000012.1"/>
</dbReference>
<accession>A0AAE2W252</accession>
<dbReference type="Pfam" id="PF02518">
    <property type="entry name" value="HATPase_c"/>
    <property type="match status" value="1"/>
</dbReference>
<dbReference type="GO" id="GO:0016020">
    <property type="term" value="C:membrane"/>
    <property type="evidence" value="ECO:0007669"/>
    <property type="project" value="UniProtKB-SubCell"/>
</dbReference>
<dbReference type="GO" id="GO:0006355">
    <property type="term" value="P:regulation of DNA-templated transcription"/>
    <property type="evidence" value="ECO:0007669"/>
    <property type="project" value="InterPro"/>
</dbReference>
<dbReference type="EC" id="2.7.13.3" evidence="3"/>
<keyword evidence="8" id="KW-0418">Kinase</keyword>
<dbReference type="CDD" id="cd00075">
    <property type="entry name" value="HATPase"/>
    <property type="match status" value="1"/>
</dbReference>
<gene>
    <name evidence="17" type="ORF">JQV55_20310</name>
</gene>
<evidence type="ECO:0000259" key="16">
    <source>
        <dbReference type="PROSITE" id="PS50113"/>
    </source>
</evidence>
<evidence type="ECO:0000256" key="10">
    <source>
        <dbReference type="ARBA" id="ARBA00022989"/>
    </source>
</evidence>
<name>A0AAE2W252_9RHOB</name>
<evidence type="ECO:0000256" key="3">
    <source>
        <dbReference type="ARBA" id="ARBA00012438"/>
    </source>
</evidence>
<keyword evidence="11" id="KW-0902">Two-component regulatory system</keyword>
<feature type="domain" description="Histidine kinase" evidence="14">
    <location>
        <begin position="272"/>
        <end position="484"/>
    </location>
</feature>